<evidence type="ECO:0000256" key="1">
    <source>
        <dbReference type="SAM" id="MobiDB-lite"/>
    </source>
</evidence>
<dbReference type="OrthoDB" id="4590776at2759"/>
<dbReference type="STRING" id="150374.A0A0M8N5Q1"/>
<reference evidence="2 3" key="1">
    <citation type="submission" date="2015-07" db="EMBL/GenBank/DDBJ databases">
        <title>The genome of the fungus Escovopsis weberi, a specialized disease agent of ant agriculture.</title>
        <authorList>
            <person name="de Man T.J."/>
            <person name="Stajich J.E."/>
            <person name="Kubicek C.P."/>
            <person name="Chenthamara K."/>
            <person name="Atanasova L."/>
            <person name="Druzhinina I.S."/>
            <person name="Birnbaum S."/>
            <person name="Barribeau S.M."/>
            <person name="Teiling C."/>
            <person name="Suen G."/>
            <person name="Currie C."/>
            <person name="Gerardo N.M."/>
        </authorList>
    </citation>
    <scope>NUCLEOTIDE SEQUENCE [LARGE SCALE GENOMIC DNA]</scope>
</reference>
<evidence type="ECO:0000313" key="2">
    <source>
        <dbReference type="EMBL" id="KOS21204.1"/>
    </source>
</evidence>
<proteinExistence type="predicted"/>
<evidence type="ECO:0000313" key="3">
    <source>
        <dbReference type="Proteomes" id="UP000053831"/>
    </source>
</evidence>
<sequence length="129" mass="14562">MPPVQKTFSIVPDGAGIAAAAGVVETTRPMTSKQARKAYKQKTKAPARSREEWLRWERAEQERIRKELDKERVAVKARAARERKKEKESREREEKRRNGLPLVSVRPSQDTIARGAGTEEVLLACGRGP</sequence>
<comment type="caution">
    <text evidence="2">The sequence shown here is derived from an EMBL/GenBank/DDBJ whole genome shotgun (WGS) entry which is preliminary data.</text>
</comment>
<accession>A0A0M8N5Q1</accession>
<feature type="region of interest" description="Disordered" evidence="1">
    <location>
        <begin position="73"/>
        <end position="114"/>
    </location>
</feature>
<gene>
    <name evidence="2" type="ORF">ESCO_004486</name>
</gene>
<keyword evidence="3" id="KW-1185">Reference proteome</keyword>
<dbReference type="EMBL" id="LGSR01000013">
    <property type="protein sequence ID" value="KOS21204.1"/>
    <property type="molecule type" value="Genomic_DNA"/>
</dbReference>
<name>A0A0M8N5Q1_ESCWE</name>
<organism evidence="2 3">
    <name type="scientific">Escovopsis weberi</name>
    <dbReference type="NCBI Taxonomy" id="150374"/>
    <lineage>
        <taxon>Eukaryota</taxon>
        <taxon>Fungi</taxon>
        <taxon>Dikarya</taxon>
        <taxon>Ascomycota</taxon>
        <taxon>Pezizomycotina</taxon>
        <taxon>Sordariomycetes</taxon>
        <taxon>Hypocreomycetidae</taxon>
        <taxon>Hypocreales</taxon>
        <taxon>Hypocreaceae</taxon>
        <taxon>Escovopsis</taxon>
    </lineage>
</organism>
<protein>
    <submittedName>
        <fullName evidence="2">Uncharacterized protein</fullName>
    </submittedName>
</protein>
<dbReference type="AlphaFoldDB" id="A0A0M8N5Q1"/>
<feature type="compositionally biased region" description="Basic and acidic residues" evidence="1">
    <location>
        <begin position="73"/>
        <end position="97"/>
    </location>
</feature>
<dbReference type="Proteomes" id="UP000053831">
    <property type="component" value="Unassembled WGS sequence"/>
</dbReference>